<dbReference type="PANTHER" id="PTHR42901:SF1">
    <property type="entry name" value="ALCOHOL DEHYDROGENASE"/>
    <property type="match status" value="1"/>
</dbReference>
<evidence type="ECO:0008006" key="6">
    <source>
        <dbReference type="Google" id="ProtNLM"/>
    </source>
</evidence>
<dbReference type="Proteomes" id="UP000199306">
    <property type="component" value="Unassembled WGS sequence"/>
</dbReference>
<dbReference type="AlphaFoldDB" id="A0A1I5XN45"/>
<dbReference type="PROSITE" id="PS00061">
    <property type="entry name" value="ADH_SHORT"/>
    <property type="match status" value="1"/>
</dbReference>
<dbReference type="GO" id="GO:0016491">
    <property type="term" value="F:oxidoreductase activity"/>
    <property type="evidence" value="ECO:0007669"/>
    <property type="project" value="UniProtKB-KW"/>
</dbReference>
<dbReference type="Pfam" id="PF00106">
    <property type="entry name" value="adh_short"/>
    <property type="match status" value="1"/>
</dbReference>
<gene>
    <name evidence="4" type="ORF">SAMN04515674_11578</name>
</gene>
<dbReference type="Gene3D" id="3.40.50.720">
    <property type="entry name" value="NAD(P)-binding Rossmann-like Domain"/>
    <property type="match status" value="1"/>
</dbReference>
<keyword evidence="2" id="KW-0560">Oxidoreductase</keyword>
<dbReference type="InterPro" id="IPR002347">
    <property type="entry name" value="SDR_fam"/>
</dbReference>
<dbReference type="EMBL" id="FOXH01000015">
    <property type="protein sequence ID" value="SFQ33403.1"/>
    <property type="molecule type" value="Genomic_DNA"/>
</dbReference>
<evidence type="ECO:0000256" key="3">
    <source>
        <dbReference type="RuleBase" id="RU000363"/>
    </source>
</evidence>
<dbReference type="PRINTS" id="PR00080">
    <property type="entry name" value="SDRFAMILY"/>
</dbReference>
<accession>A0A1I5XN45</accession>
<organism evidence="4 5">
    <name type="scientific">Pseudarcicella hirudinis</name>
    <dbReference type="NCBI Taxonomy" id="1079859"/>
    <lineage>
        <taxon>Bacteria</taxon>
        <taxon>Pseudomonadati</taxon>
        <taxon>Bacteroidota</taxon>
        <taxon>Cytophagia</taxon>
        <taxon>Cytophagales</taxon>
        <taxon>Flectobacillaceae</taxon>
        <taxon>Pseudarcicella</taxon>
    </lineage>
</organism>
<evidence type="ECO:0000256" key="1">
    <source>
        <dbReference type="ARBA" id="ARBA00006484"/>
    </source>
</evidence>
<dbReference type="PIRSF" id="PIRSF000126">
    <property type="entry name" value="11-beta-HSD1"/>
    <property type="match status" value="1"/>
</dbReference>
<reference evidence="4 5" key="1">
    <citation type="submission" date="2016-10" db="EMBL/GenBank/DDBJ databases">
        <authorList>
            <person name="de Groot N.N."/>
        </authorList>
    </citation>
    <scope>NUCLEOTIDE SEQUENCE [LARGE SCALE GENOMIC DNA]</scope>
    <source>
        <strain evidence="5">E92,LMG 26720,CCM 7988</strain>
    </source>
</reference>
<sequence>MSYALVTGASKGIGKEIAAELARRNFDLLLVARSESLLQEVSEEILKTEKVKINYLTADLSEPNVAEKVYAWVEREGYAVSALVNNAGYGLVGNFDGYSLEENRNMMQLNMITLTEMCHKFLPLLKKQKQGYIMNIASSTAYQALPLMSVYAATKVYVLNFTRGLSYELRNTSVSATVISPGATDTNFNDRANLGDNARNAAAKVSMTPKDVARISVDAMLAKKTEVIPGLVNKLGAFLAWIAPKALTEKVAADIYK</sequence>
<dbReference type="OrthoDB" id="9808814at2"/>
<dbReference type="InterPro" id="IPR020904">
    <property type="entry name" value="Sc_DH/Rdtase_CS"/>
</dbReference>
<dbReference type="STRING" id="1079859.SAMN04515674_11578"/>
<proteinExistence type="inferred from homology"/>
<dbReference type="RefSeq" id="WP_092019057.1">
    <property type="nucleotide sequence ID" value="NZ_FOXH01000015.1"/>
</dbReference>
<comment type="similarity">
    <text evidence="1 3">Belongs to the short-chain dehydrogenases/reductases (SDR) family.</text>
</comment>
<dbReference type="PRINTS" id="PR00081">
    <property type="entry name" value="GDHRDH"/>
</dbReference>
<evidence type="ECO:0000313" key="5">
    <source>
        <dbReference type="Proteomes" id="UP000199306"/>
    </source>
</evidence>
<dbReference type="SUPFAM" id="SSF51735">
    <property type="entry name" value="NAD(P)-binding Rossmann-fold domains"/>
    <property type="match status" value="1"/>
</dbReference>
<evidence type="ECO:0000256" key="2">
    <source>
        <dbReference type="ARBA" id="ARBA00023002"/>
    </source>
</evidence>
<name>A0A1I5XN45_9BACT</name>
<dbReference type="PANTHER" id="PTHR42901">
    <property type="entry name" value="ALCOHOL DEHYDROGENASE"/>
    <property type="match status" value="1"/>
</dbReference>
<dbReference type="InterPro" id="IPR036291">
    <property type="entry name" value="NAD(P)-bd_dom_sf"/>
</dbReference>
<keyword evidence="5" id="KW-1185">Reference proteome</keyword>
<protein>
    <recommendedName>
        <fullName evidence="6">Short-chain dehydrogenase</fullName>
    </recommendedName>
</protein>
<evidence type="ECO:0000313" key="4">
    <source>
        <dbReference type="EMBL" id="SFQ33403.1"/>
    </source>
</evidence>